<dbReference type="Pfam" id="PF16925">
    <property type="entry name" value="TetR_C_13"/>
    <property type="match status" value="1"/>
</dbReference>
<reference evidence="6 7" key="1">
    <citation type="submission" date="2019-07" db="EMBL/GenBank/DDBJ databases">
        <title>Hymenobacter sp. straun FUR1 Genome sequencing and assembly.</title>
        <authorList>
            <person name="Chhetri G."/>
        </authorList>
    </citation>
    <scope>NUCLEOTIDE SEQUENCE [LARGE SCALE GENOMIC DNA]</scope>
    <source>
        <strain evidence="6 7">Fur1</strain>
    </source>
</reference>
<dbReference type="PANTHER" id="PTHR47506">
    <property type="entry name" value="TRANSCRIPTIONAL REGULATORY PROTEIN"/>
    <property type="match status" value="1"/>
</dbReference>
<dbReference type="RefSeq" id="WP_144850068.1">
    <property type="nucleotide sequence ID" value="NZ_VMRJ01000004.1"/>
</dbReference>
<dbReference type="GO" id="GO:0003677">
    <property type="term" value="F:DNA binding"/>
    <property type="evidence" value="ECO:0007669"/>
    <property type="project" value="UniProtKB-KW"/>
</dbReference>
<keyword evidence="3" id="KW-0804">Transcription</keyword>
<keyword evidence="1" id="KW-0805">Transcription regulation</keyword>
<keyword evidence="7" id="KW-1185">Reference proteome</keyword>
<dbReference type="InterPro" id="IPR011075">
    <property type="entry name" value="TetR_C"/>
</dbReference>
<evidence type="ECO:0000256" key="1">
    <source>
        <dbReference type="ARBA" id="ARBA00023015"/>
    </source>
</evidence>
<sequence length="201" mass="22714">MPSKQSSSARGRPTAYDNQEVLSKAQHLFWRKGYTATSLEELLAAMGIGSGSFYNAFKGGKKEVFRLALQQRREAFNQFEKELKLSADPMGLIRDFFRSIATADHSTHLQGCIVVNTVVEMAFLDGELEQEAVDILREVEQLFVRTIAGAQQAGQLRNQTDPLLLGRYLLTLWNGLNVTRRMHPNAEVLSQQIEMQLEILR</sequence>
<dbReference type="InterPro" id="IPR009057">
    <property type="entry name" value="Homeodomain-like_sf"/>
</dbReference>
<protein>
    <submittedName>
        <fullName evidence="6">TetR/AcrR family transcriptional regulator</fullName>
    </submittedName>
</protein>
<feature type="domain" description="HTH tetR-type" evidence="4">
    <location>
        <begin position="22"/>
        <end position="66"/>
    </location>
</feature>
<proteinExistence type="predicted"/>
<dbReference type="Gene3D" id="1.10.10.60">
    <property type="entry name" value="Homeodomain-like"/>
    <property type="match status" value="1"/>
</dbReference>
<feature type="domain" description="Tetracyclin repressor-like C-terminal" evidence="5">
    <location>
        <begin position="104"/>
        <end position="190"/>
    </location>
</feature>
<evidence type="ECO:0000259" key="5">
    <source>
        <dbReference type="Pfam" id="PF16925"/>
    </source>
</evidence>
<dbReference type="PANTHER" id="PTHR47506:SF1">
    <property type="entry name" value="HTH-TYPE TRANSCRIPTIONAL REGULATOR YJDC"/>
    <property type="match status" value="1"/>
</dbReference>
<keyword evidence="2" id="KW-0238">DNA-binding</keyword>
<dbReference type="SUPFAM" id="SSF46689">
    <property type="entry name" value="Homeodomain-like"/>
    <property type="match status" value="1"/>
</dbReference>
<dbReference type="InterPro" id="IPR001647">
    <property type="entry name" value="HTH_TetR"/>
</dbReference>
<evidence type="ECO:0000256" key="2">
    <source>
        <dbReference type="ARBA" id="ARBA00023125"/>
    </source>
</evidence>
<evidence type="ECO:0000256" key="3">
    <source>
        <dbReference type="ARBA" id="ARBA00023163"/>
    </source>
</evidence>
<comment type="caution">
    <text evidence="6">The sequence shown here is derived from an EMBL/GenBank/DDBJ whole genome shotgun (WGS) entry which is preliminary data.</text>
</comment>
<evidence type="ECO:0000313" key="7">
    <source>
        <dbReference type="Proteomes" id="UP000317624"/>
    </source>
</evidence>
<gene>
    <name evidence="6" type="ORF">FNT36_16835</name>
</gene>
<dbReference type="Pfam" id="PF00440">
    <property type="entry name" value="TetR_N"/>
    <property type="match status" value="1"/>
</dbReference>
<organism evidence="6 7">
    <name type="scientific">Hymenobacter setariae</name>
    <dbReference type="NCBI Taxonomy" id="2594794"/>
    <lineage>
        <taxon>Bacteria</taxon>
        <taxon>Pseudomonadati</taxon>
        <taxon>Bacteroidota</taxon>
        <taxon>Cytophagia</taxon>
        <taxon>Cytophagales</taxon>
        <taxon>Hymenobacteraceae</taxon>
        <taxon>Hymenobacter</taxon>
    </lineage>
</organism>
<dbReference type="InterPro" id="IPR036271">
    <property type="entry name" value="Tet_transcr_reg_TetR-rel_C_sf"/>
</dbReference>
<dbReference type="SUPFAM" id="SSF48498">
    <property type="entry name" value="Tetracyclin repressor-like, C-terminal domain"/>
    <property type="match status" value="1"/>
</dbReference>
<dbReference type="AlphaFoldDB" id="A0A558BS47"/>
<dbReference type="Proteomes" id="UP000317624">
    <property type="component" value="Unassembled WGS sequence"/>
</dbReference>
<accession>A0A558BS47</accession>
<name>A0A558BS47_9BACT</name>
<dbReference type="Gene3D" id="1.10.357.10">
    <property type="entry name" value="Tetracycline Repressor, domain 2"/>
    <property type="match status" value="1"/>
</dbReference>
<evidence type="ECO:0000259" key="4">
    <source>
        <dbReference type="Pfam" id="PF00440"/>
    </source>
</evidence>
<dbReference type="EMBL" id="VMRJ01000004">
    <property type="protein sequence ID" value="TVT39321.1"/>
    <property type="molecule type" value="Genomic_DNA"/>
</dbReference>
<evidence type="ECO:0000313" key="6">
    <source>
        <dbReference type="EMBL" id="TVT39321.1"/>
    </source>
</evidence>
<dbReference type="OrthoDB" id="9805134at2"/>